<dbReference type="InterPro" id="IPR042272">
    <property type="entry name" value="ATP12_ATP_synth-F1-assembly_N"/>
</dbReference>
<dbReference type="SUPFAM" id="SSF160909">
    <property type="entry name" value="ATP12-like"/>
    <property type="match status" value="1"/>
</dbReference>
<dbReference type="Pfam" id="PF07542">
    <property type="entry name" value="ATP12"/>
    <property type="match status" value="1"/>
</dbReference>
<evidence type="ECO:0000256" key="3">
    <source>
        <dbReference type="ARBA" id="ARBA00023186"/>
    </source>
</evidence>
<accession>A0A844YEU4</accession>
<dbReference type="InterPro" id="IPR011419">
    <property type="entry name" value="ATP12_ATP_synth-F1-assembly"/>
</dbReference>
<protein>
    <submittedName>
        <fullName evidence="4">Molecular chaperone</fullName>
    </submittedName>
</protein>
<keyword evidence="2" id="KW-0809">Transit peptide</keyword>
<gene>
    <name evidence="4" type="ORF">GRI48_05490</name>
</gene>
<evidence type="ECO:0000256" key="2">
    <source>
        <dbReference type="ARBA" id="ARBA00022946"/>
    </source>
</evidence>
<reference evidence="4 5" key="1">
    <citation type="submission" date="2019-12" db="EMBL/GenBank/DDBJ databases">
        <title>Genomic-based taxomic classification of the family Erythrobacteraceae.</title>
        <authorList>
            <person name="Xu L."/>
        </authorList>
    </citation>
    <scope>NUCLEOTIDE SEQUENCE [LARGE SCALE GENOMIC DNA]</scope>
    <source>
        <strain evidence="4 5">MCCC 1A09965</strain>
    </source>
</reference>
<proteinExistence type="inferred from homology"/>
<comment type="caution">
    <text evidence="4">The sequence shown here is derived from an EMBL/GenBank/DDBJ whole genome shotgun (WGS) entry which is preliminary data.</text>
</comment>
<dbReference type="Proteomes" id="UP000445582">
    <property type="component" value="Unassembled WGS sequence"/>
</dbReference>
<dbReference type="PANTHER" id="PTHR21013">
    <property type="entry name" value="ATP SYNTHASE MITOCHONDRIAL F1 COMPLEX ASSEMBLY FACTOR 2/ATP12 PROTEIN, MITOCHONDRIAL PRECURSOR"/>
    <property type="match status" value="1"/>
</dbReference>
<organism evidence="4 5">
    <name type="scientific">Qipengyuania oceanensis</name>
    <dbReference type="NCBI Taxonomy" id="1463597"/>
    <lineage>
        <taxon>Bacteria</taxon>
        <taxon>Pseudomonadati</taxon>
        <taxon>Pseudomonadota</taxon>
        <taxon>Alphaproteobacteria</taxon>
        <taxon>Sphingomonadales</taxon>
        <taxon>Erythrobacteraceae</taxon>
        <taxon>Qipengyuania</taxon>
    </lineage>
</organism>
<dbReference type="PANTHER" id="PTHR21013:SF10">
    <property type="entry name" value="ATP SYNTHASE MITOCHONDRIAL F1 COMPLEX ASSEMBLY FACTOR 2"/>
    <property type="match status" value="1"/>
</dbReference>
<dbReference type="Gene3D" id="1.10.3580.10">
    <property type="entry name" value="ATP12 ATPase"/>
    <property type="match status" value="1"/>
</dbReference>
<dbReference type="GO" id="GO:0043461">
    <property type="term" value="P:proton-transporting ATP synthase complex assembly"/>
    <property type="evidence" value="ECO:0007669"/>
    <property type="project" value="InterPro"/>
</dbReference>
<dbReference type="AlphaFoldDB" id="A0A844YEU4"/>
<evidence type="ECO:0000256" key="1">
    <source>
        <dbReference type="ARBA" id="ARBA00008231"/>
    </source>
</evidence>
<dbReference type="EMBL" id="WTYN01000001">
    <property type="protein sequence ID" value="MXO62462.1"/>
    <property type="molecule type" value="Genomic_DNA"/>
</dbReference>
<dbReference type="Gene3D" id="3.30.2180.10">
    <property type="entry name" value="ATP12-like"/>
    <property type="match status" value="1"/>
</dbReference>
<evidence type="ECO:0000313" key="5">
    <source>
        <dbReference type="Proteomes" id="UP000445582"/>
    </source>
</evidence>
<dbReference type="InterPro" id="IPR023335">
    <property type="entry name" value="ATP12_ortho_dom_sf"/>
</dbReference>
<sequence>MKRFYKDVAVEKVADGWHITLDGRPIRTQMGNPQVVPTSILAGVMQQEWADQGDRIDPKAFLFRDHADFAIDVVRPDREAAIAKLLSFAQTDTLCYRADPEDALYREQLDRWEPLLEHLEAKHAIRYQRISGVMHRPQPDDTIATLQSHLATLDDFHLAGLSAMASLSASLAIALLANDEAINDPMLLWRDANLEEDWQAEHWGNDPEAQAVRDKRAEDFSAAQVFTMLALTRD</sequence>
<name>A0A844YEU4_9SPHN</name>
<comment type="similarity">
    <text evidence="1">Belongs to the ATP12 family.</text>
</comment>
<dbReference type="OrthoDB" id="9797825at2"/>
<dbReference type="RefSeq" id="WP_160672543.1">
    <property type="nucleotide sequence ID" value="NZ_WTYN01000001.1"/>
</dbReference>
<evidence type="ECO:0000313" key="4">
    <source>
        <dbReference type="EMBL" id="MXO62462.1"/>
    </source>
</evidence>
<keyword evidence="5" id="KW-1185">Reference proteome</keyword>
<keyword evidence="3" id="KW-0143">Chaperone</keyword>